<sequence>MARLVTLRRSDLELSDKKSISIVNTPLPPIPTDKKFVPPESTSNRSSSSGSSVYGQLIPEDPPSDEDIYSRPVDSFSFLPPPLTQRRLVTNAPPVPSRPWSVAGSTDPKVSADRQSRSQSRSSNEYTPMQFGNQDDNSPKFQKGHFRSKTASPKLPTKYAHTPTDPLRNSWSETMNCLEEAPPLPPRLNERRATTSGINEEIPPALPKRLSKKTSASSLLIGDILAVDINLENDVSRSSSPDLTCIGPPPPIPLKKNLSSPSSASSPVGCDSNHQLTPISNPTTPILSPTNSLGYSVASGGQRSDLVPLLPSTRPKPPPKTQHSLGKEKMNTYEAVAAFTPSEDTDNQETNVIGFEKGDEFDVLETSQEYSWFGAQKQVPLGEALAEDDPNILSRDSGRMNQVRRSFSLHVRSDNSLPHLSARELHLQTLAELQRKENFRHPGCVYPEMIPEPDYSDSDDDSRRPKGNMKATLNGHLTDDGLIVPKKLSNPCVESKDRQNLHKELLFNQKIGKNVLNQKSELQKNDEPEVAKKSSDIPEFLRVHAKVRARMDSQ</sequence>
<dbReference type="eggNOG" id="ENOG502S71T">
    <property type="taxonomic scope" value="Eukaryota"/>
</dbReference>
<dbReference type="InterPro" id="IPR009533">
    <property type="entry name" value="FAM107"/>
</dbReference>
<dbReference type="PANTHER" id="PTHR16768:SF5">
    <property type="entry name" value="FI14214P"/>
    <property type="match status" value="1"/>
</dbReference>
<reference evidence="3" key="2">
    <citation type="submission" date="2015-02" db="UniProtKB">
        <authorList>
            <consortium name="EnsemblMetazoa"/>
        </authorList>
    </citation>
    <scope>IDENTIFICATION</scope>
</reference>
<dbReference type="HOGENOM" id="CLU_492025_0_0_1"/>
<evidence type="ECO:0000256" key="2">
    <source>
        <dbReference type="SAM" id="MobiDB-lite"/>
    </source>
</evidence>
<evidence type="ECO:0008006" key="5">
    <source>
        <dbReference type="Google" id="ProtNLM"/>
    </source>
</evidence>
<feature type="compositionally biased region" description="Polar residues" evidence="2">
    <location>
        <begin position="272"/>
        <end position="302"/>
    </location>
</feature>
<feature type="region of interest" description="Disordered" evidence="2">
    <location>
        <begin position="19"/>
        <end position="170"/>
    </location>
</feature>
<keyword evidence="1" id="KW-0175">Coiled coil</keyword>
<feature type="compositionally biased region" description="Low complexity" evidence="2">
    <location>
        <begin position="41"/>
        <end position="52"/>
    </location>
</feature>
<feature type="region of interest" description="Disordered" evidence="2">
    <location>
        <begin position="446"/>
        <end position="473"/>
    </location>
</feature>
<organism evidence="3 4">
    <name type="scientific">Strigamia maritima</name>
    <name type="common">European centipede</name>
    <name type="synonym">Geophilus maritimus</name>
    <dbReference type="NCBI Taxonomy" id="126957"/>
    <lineage>
        <taxon>Eukaryota</taxon>
        <taxon>Metazoa</taxon>
        <taxon>Ecdysozoa</taxon>
        <taxon>Arthropoda</taxon>
        <taxon>Myriapoda</taxon>
        <taxon>Chilopoda</taxon>
        <taxon>Pleurostigmophora</taxon>
        <taxon>Geophilomorpha</taxon>
        <taxon>Linotaeniidae</taxon>
        <taxon>Strigamia</taxon>
    </lineage>
</organism>
<feature type="region of interest" description="Disordered" evidence="2">
    <location>
        <begin position="236"/>
        <end position="325"/>
    </location>
</feature>
<accession>T1IUW6</accession>
<evidence type="ECO:0000313" key="4">
    <source>
        <dbReference type="Proteomes" id="UP000014500"/>
    </source>
</evidence>
<feature type="compositionally biased region" description="Polar residues" evidence="2">
    <location>
        <begin position="124"/>
        <end position="140"/>
    </location>
</feature>
<dbReference type="STRING" id="126957.T1IUW6"/>
<dbReference type="Proteomes" id="UP000014500">
    <property type="component" value="Unassembled WGS sequence"/>
</dbReference>
<name>T1IUW6_STRMM</name>
<dbReference type="EnsemblMetazoa" id="SMAR004949-RA">
    <property type="protein sequence ID" value="SMAR004949-PA"/>
    <property type="gene ID" value="SMAR004949"/>
</dbReference>
<proteinExistence type="predicted"/>
<keyword evidence="4" id="KW-1185">Reference proteome</keyword>
<dbReference type="PANTHER" id="PTHR16768">
    <property type="entry name" value="DOWN REGULATED IN RENAL CARCINOMA 1/TU3A"/>
    <property type="match status" value="1"/>
</dbReference>
<evidence type="ECO:0000256" key="1">
    <source>
        <dbReference type="ARBA" id="ARBA00023054"/>
    </source>
</evidence>
<protein>
    <recommendedName>
        <fullName evidence="5">SH3 domain-containing protein</fullName>
    </recommendedName>
</protein>
<reference evidence="4" key="1">
    <citation type="submission" date="2011-05" db="EMBL/GenBank/DDBJ databases">
        <authorList>
            <person name="Richards S.R."/>
            <person name="Qu J."/>
            <person name="Jiang H."/>
            <person name="Jhangiani S.N."/>
            <person name="Agravi P."/>
            <person name="Goodspeed R."/>
            <person name="Gross S."/>
            <person name="Mandapat C."/>
            <person name="Jackson L."/>
            <person name="Mathew T."/>
            <person name="Pu L."/>
            <person name="Thornton R."/>
            <person name="Saada N."/>
            <person name="Wilczek-Boney K.B."/>
            <person name="Lee S."/>
            <person name="Kovar C."/>
            <person name="Wu Y."/>
            <person name="Scherer S.E."/>
            <person name="Worley K.C."/>
            <person name="Muzny D.M."/>
            <person name="Gibbs R."/>
        </authorList>
    </citation>
    <scope>NUCLEOTIDE SEQUENCE</scope>
    <source>
        <strain evidence="4">Brora</strain>
    </source>
</reference>
<dbReference type="EMBL" id="JH431566">
    <property type="status" value="NOT_ANNOTATED_CDS"/>
    <property type="molecule type" value="Genomic_DNA"/>
</dbReference>
<dbReference type="Pfam" id="PF06625">
    <property type="entry name" value="DUF1151"/>
    <property type="match status" value="1"/>
</dbReference>
<feature type="compositionally biased region" description="Low complexity" evidence="2">
    <location>
        <begin position="254"/>
        <end position="267"/>
    </location>
</feature>
<dbReference type="AlphaFoldDB" id="T1IUW6"/>
<evidence type="ECO:0000313" key="3">
    <source>
        <dbReference type="EnsemblMetazoa" id="SMAR004949-PA"/>
    </source>
</evidence>